<dbReference type="InterPro" id="IPR058674">
    <property type="entry name" value="DUF8054_N"/>
</dbReference>
<dbReference type="Pfam" id="PF26237">
    <property type="entry name" value="DUF8054_C"/>
    <property type="match status" value="1"/>
</dbReference>
<comment type="caution">
    <text evidence="5">The sequence shown here is derived from an EMBL/GenBank/DDBJ whole genome shotgun (WGS) entry which is preliminary data.</text>
</comment>
<evidence type="ECO:0000313" key="5">
    <source>
        <dbReference type="EMBL" id="MFD1564701.1"/>
    </source>
</evidence>
<dbReference type="InterPro" id="IPR058775">
    <property type="entry name" value="DUF8054_M"/>
</dbReference>
<reference evidence="5 6" key="1">
    <citation type="journal article" date="2019" name="Int. J. Syst. Evol. Microbiol.">
        <title>The Global Catalogue of Microorganisms (GCM) 10K type strain sequencing project: providing services to taxonomists for standard genome sequencing and annotation.</title>
        <authorList>
            <consortium name="The Broad Institute Genomics Platform"/>
            <consortium name="The Broad Institute Genome Sequencing Center for Infectious Disease"/>
            <person name="Wu L."/>
            <person name="Ma J."/>
        </authorList>
    </citation>
    <scope>NUCLEOTIDE SEQUENCE [LARGE SCALE GENOMIC DNA]</scope>
    <source>
        <strain evidence="5 6">CGMCC 1.12230</strain>
    </source>
</reference>
<dbReference type="RefSeq" id="WP_390288472.1">
    <property type="nucleotide sequence ID" value="NZ_JBHUDI010000009.1"/>
</dbReference>
<feature type="domain" description="DUF8054" evidence="4">
    <location>
        <begin position="97"/>
        <end position="209"/>
    </location>
</feature>
<accession>A0ABD6BJC8</accession>
<dbReference type="InterPro" id="IPR058675">
    <property type="entry name" value="DUF8054_C"/>
</dbReference>
<keyword evidence="1" id="KW-1133">Transmembrane helix</keyword>
<feature type="domain" description="DUF8054" evidence="3">
    <location>
        <begin position="213"/>
        <end position="252"/>
    </location>
</feature>
<proteinExistence type="predicted"/>
<keyword evidence="1" id="KW-0812">Transmembrane</keyword>
<keyword evidence="6" id="KW-1185">Reference proteome</keyword>
<evidence type="ECO:0000259" key="4">
    <source>
        <dbReference type="Pfam" id="PF26238"/>
    </source>
</evidence>
<feature type="domain" description="DUF8054" evidence="2">
    <location>
        <begin position="3"/>
        <end position="82"/>
    </location>
</feature>
<feature type="transmembrane region" description="Helical" evidence="1">
    <location>
        <begin position="24"/>
        <end position="54"/>
    </location>
</feature>
<keyword evidence="1" id="KW-0472">Membrane</keyword>
<dbReference type="Pfam" id="PF26238">
    <property type="entry name" value="DUF8054_M"/>
    <property type="match status" value="1"/>
</dbReference>
<dbReference type="Pfam" id="PF26236">
    <property type="entry name" value="DUF8054_N"/>
    <property type="match status" value="1"/>
</dbReference>
<name>A0ABD6BJC8_9EURY</name>
<sequence>MLARLEQPAYIGDNRCLPCTVVNVAIAVVLAVATAVVVSVPVGVLVLAVALALVRLRGYLIPGTPTLTRRYLPERALALVGKSPSSGPTVETVSPDDLTTVLAAAGVATASGDAVELTPDFRRRWNERLASDDALEPSAATIGLLFGADEVDRLDDVSFVLDGQQRVRWESIAALAADVPAAAALRSRIDGWDDLAVDERRDLLTGLRLLRSQCPVCGDAVTTTAERLEHCCRRPRIGIRSRCDGCDRPLAELVVTETTAEPWLEVAGTTTDGSGADP</sequence>
<evidence type="ECO:0000256" key="1">
    <source>
        <dbReference type="SAM" id="Phobius"/>
    </source>
</evidence>
<evidence type="ECO:0000259" key="2">
    <source>
        <dbReference type="Pfam" id="PF26236"/>
    </source>
</evidence>
<dbReference type="Proteomes" id="UP001597076">
    <property type="component" value="Unassembled WGS sequence"/>
</dbReference>
<gene>
    <name evidence="5" type="ORF">ACFR99_14260</name>
</gene>
<dbReference type="AlphaFoldDB" id="A0ABD6BJC8"/>
<evidence type="ECO:0000259" key="3">
    <source>
        <dbReference type="Pfam" id="PF26237"/>
    </source>
</evidence>
<organism evidence="5 6">
    <name type="scientific">Haloarchaeobius amylolyticus</name>
    <dbReference type="NCBI Taxonomy" id="1198296"/>
    <lineage>
        <taxon>Archaea</taxon>
        <taxon>Methanobacteriati</taxon>
        <taxon>Methanobacteriota</taxon>
        <taxon>Stenosarchaea group</taxon>
        <taxon>Halobacteria</taxon>
        <taxon>Halobacteriales</taxon>
        <taxon>Halorubellaceae</taxon>
        <taxon>Haloarchaeobius</taxon>
    </lineage>
</organism>
<protein>
    <submittedName>
        <fullName evidence="5">Uncharacterized protein</fullName>
    </submittedName>
</protein>
<dbReference type="EMBL" id="JBHUDI010000009">
    <property type="protein sequence ID" value="MFD1564701.1"/>
    <property type="molecule type" value="Genomic_DNA"/>
</dbReference>
<evidence type="ECO:0000313" key="6">
    <source>
        <dbReference type="Proteomes" id="UP001597076"/>
    </source>
</evidence>